<evidence type="ECO:0000313" key="1">
    <source>
        <dbReference type="EMBL" id="KAI4329857.1"/>
    </source>
</evidence>
<evidence type="ECO:0000313" key="2">
    <source>
        <dbReference type="Proteomes" id="UP001057402"/>
    </source>
</evidence>
<dbReference type="EMBL" id="CM042887">
    <property type="protein sequence ID" value="KAI4329857.1"/>
    <property type="molecule type" value="Genomic_DNA"/>
</dbReference>
<proteinExistence type="predicted"/>
<accession>A0ACB9N0D1</accession>
<gene>
    <name evidence="1" type="ORF">MLD38_028196</name>
</gene>
<name>A0ACB9N0D1_9MYRT</name>
<dbReference type="Proteomes" id="UP001057402">
    <property type="component" value="Chromosome 8"/>
</dbReference>
<comment type="caution">
    <text evidence="1">The sequence shown here is derived from an EMBL/GenBank/DDBJ whole genome shotgun (WGS) entry which is preliminary data.</text>
</comment>
<protein>
    <submittedName>
        <fullName evidence="1">Uncharacterized protein</fullName>
    </submittedName>
</protein>
<reference evidence="2" key="1">
    <citation type="journal article" date="2023" name="Front. Plant Sci.">
        <title>Chromosomal-level genome assembly of Melastoma candidum provides insights into trichome evolution.</title>
        <authorList>
            <person name="Zhong Y."/>
            <person name="Wu W."/>
            <person name="Sun C."/>
            <person name="Zou P."/>
            <person name="Liu Y."/>
            <person name="Dai S."/>
            <person name="Zhou R."/>
        </authorList>
    </citation>
    <scope>NUCLEOTIDE SEQUENCE [LARGE SCALE GENOMIC DNA]</scope>
</reference>
<keyword evidence="2" id="KW-1185">Reference proteome</keyword>
<organism evidence="1 2">
    <name type="scientific">Melastoma candidum</name>
    <dbReference type="NCBI Taxonomy" id="119954"/>
    <lineage>
        <taxon>Eukaryota</taxon>
        <taxon>Viridiplantae</taxon>
        <taxon>Streptophyta</taxon>
        <taxon>Embryophyta</taxon>
        <taxon>Tracheophyta</taxon>
        <taxon>Spermatophyta</taxon>
        <taxon>Magnoliopsida</taxon>
        <taxon>eudicotyledons</taxon>
        <taxon>Gunneridae</taxon>
        <taxon>Pentapetalae</taxon>
        <taxon>rosids</taxon>
        <taxon>malvids</taxon>
        <taxon>Myrtales</taxon>
        <taxon>Melastomataceae</taxon>
        <taxon>Melastomatoideae</taxon>
        <taxon>Melastomateae</taxon>
        <taxon>Melastoma</taxon>
    </lineage>
</organism>
<sequence>MKITEESEVYSFGVVMLEVLTGKHPIDPTVLEGLYIVDWIRERKEPADVLDMGLLARTEGETKEMLQMLGVAMLGVCPSPNDRPTKKDVAAVVVEIREESSKAAAAACP</sequence>